<reference evidence="7 8" key="1">
    <citation type="submission" date="2011-10" db="EMBL/GenBank/DDBJ databases">
        <title>The Improved High-Quality Draft genome of Leptonema illini DSM 21528.</title>
        <authorList>
            <consortium name="US DOE Joint Genome Institute (JGI-PGF)"/>
            <person name="Lucas S."/>
            <person name="Copeland A."/>
            <person name="Lapidus A."/>
            <person name="Glavina del Rio T."/>
            <person name="Dalin E."/>
            <person name="Tice H."/>
            <person name="Bruce D."/>
            <person name="Goodwin L."/>
            <person name="Pitluck S."/>
            <person name="Peters L."/>
            <person name="Mikhailova N."/>
            <person name="Held B."/>
            <person name="Kyrpides N."/>
            <person name="Mavromatis K."/>
            <person name="Ivanova N."/>
            <person name="Markowitz V."/>
            <person name="Cheng J.-F."/>
            <person name="Hugenholtz P."/>
            <person name="Woyke T."/>
            <person name="Wu D."/>
            <person name="Gronow S."/>
            <person name="Wellnitz S."/>
            <person name="Brambilla E.-M."/>
            <person name="Klenk H.-P."/>
            <person name="Eisen J.A."/>
        </authorList>
    </citation>
    <scope>NUCLEOTIDE SEQUENCE [LARGE SCALE GENOMIC DNA]</scope>
    <source>
        <strain evidence="7 8">DSM 21528</strain>
    </source>
</reference>
<dbReference type="GO" id="GO:0006298">
    <property type="term" value="P:mismatch repair"/>
    <property type="evidence" value="ECO:0007669"/>
    <property type="project" value="InterPro"/>
</dbReference>
<name>H2CGF6_9LEPT</name>
<dbReference type="NCBIfam" id="TIGR00632">
    <property type="entry name" value="vsr"/>
    <property type="match status" value="1"/>
</dbReference>
<dbReference type="InterPro" id="IPR011335">
    <property type="entry name" value="Restrct_endonuc-II-like"/>
</dbReference>
<evidence type="ECO:0000256" key="6">
    <source>
        <dbReference type="ARBA" id="ARBA00029466"/>
    </source>
</evidence>
<dbReference type="CDD" id="cd00221">
    <property type="entry name" value="Vsr"/>
    <property type="match status" value="1"/>
</dbReference>
<keyword evidence="5" id="KW-0234">DNA repair</keyword>
<comment type="similarity">
    <text evidence="6">Belongs to the Vsr family.</text>
</comment>
<dbReference type="REBASE" id="88692">
    <property type="entry name" value="V.Lil3055ORF2197P"/>
</dbReference>
<accession>H2CGF6</accession>
<evidence type="ECO:0000256" key="3">
    <source>
        <dbReference type="ARBA" id="ARBA00022763"/>
    </source>
</evidence>
<dbReference type="STRING" id="183.GCA_002009735_02514"/>
<dbReference type="Pfam" id="PF03852">
    <property type="entry name" value="Vsr"/>
    <property type="match status" value="1"/>
</dbReference>
<dbReference type="InterPro" id="IPR004603">
    <property type="entry name" value="DNA_mismatch_endonuc_vsr"/>
</dbReference>
<evidence type="ECO:0000313" key="8">
    <source>
        <dbReference type="Proteomes" id="UP000005737"/>
    </source>
</evidence>
<dbReference type="GO" id="GO:0004519">
    <property type="term" value="F:endonuclease activity"/>
    <property type="evidence" value="ECO:0007669"/>
    <property type="project" value="UniProtKB-KW"/>
</dbReference>
<proteinExistence type="inferred from homology"/>
<evidence type="ECO:0000256" key="1">
    <source>
        <dbReference type="ARBA" id="ARBA00022722"/>
    </source>
</evidence>
<protein>
    <submittedName>
        <fullName evidence="7">T/G mismatch-specific endonuclease</fullName>
        <ecNumber evidence="7">3.1.-.-</ecNumber>
    </submittedName>
</protein>
<keyword evidence="2 7" id="KW-0255">Endonuclease</keyword>
<dbReference type="Proteomes" id="UP000005737">
    <property type="component" value="Unassembled WGS sequence"/>
</dbReference>
<dbReference type="GO" id="GO:0016787">
    <property type="term" value="F:hydrolase activity"/>
    <property type="evidence" value="ECO:0007669"/>
    <property type="project" value="UniProtKB-KW"/>
</dbReference>
<dbReference type="Gene3D" id="3.40.960.10">
    <property type="entry name" value="VSR Endonuclease"/>
    <property type="match status" value="1"/>
</dbReference>
<evidence type="ECO:0000256" key="5">
    <source>
        <dbReference type="ARBA" id="ARBA00023204"/>
    </source>
</evidence>
<keyword evidence="8" id="KW-1185">Reference proteome</keyword>
<keyword evidence="1" id="KW-0540">Nuclease</keyword>
<evidence type="ECO:0000313" key="7">
    <source>
        <dbReference type="EMBL" id="EHQ06871.1"/>
    </source>
</evidence>
<dbReference type="RefSeq" id="WP_002772570.1">
    <property type="nucleotide sequence ID" value="NZ_JH597773.1"/>
</dbReference>
<sequence>MTDVFSKEQRSWIMGRVKGSGNKTTELALIALFRKYRITGWRRGSNLPGRPDFVFPTVRVAIFADGCFWHGHDCRNTQPLGNGSFWREKVEKNRKRDRRVSRKLRSMGWSVYRIWECRIKKRKLPATLLAKVGPS</sequence>
<organism evidence="7 8">
    <name type="scientific">Leptonema illini DSM 21528</name>
    <dbReference type="NCBI Taxonomy" id="929563"/>
    <lineage>
        <taxon>Bacteria</taxon>
        <taxon>Pseudomonadati</taxon>
        <taxon>Spirochaetota</taxon>
        <taxon>Spirochaetia</taxon>
        <taxon>Leptospirales</taxon>
        <taxon>Leptospiraceae</taxon>
        <taxon>Leptonema</taxon>
    </lineage>
</organism>
<dbReference type="AlphaFoldDB" id="H2CGF6"/>
<evidence type="ECO:0000256" key="4">
    <source>
        <dbReference type="ARBA" id="ARBA00022801"/>
    </source>
</evidence>
<dbReference type="EMBL" id="JH597773">
    <property type="protein sequence ID" value="EHQ06871.1"/>
    <property type="molecule type" value="Genomic_DNA"/>
</dbReference>
<dbReference type="EC" id="3.1.-.-" evidence="7"/>
<dbReference type="HOGENOM" id="CLU_111913_2_2_12"/>
<gene>
    <name evidence="7" type="ORF">Lepil_2194</name>
</gene>
<keyword evidence="4 7" id="KW-0378">Hydrolase</keyword>
<keyword evidence="3" id="KW-0227">DNA damage</keyword>
<evidence type="ECO:0000256" key="2">
    <source>
        <dbReference type="ARBA" id="ARBA00022759"/>
    </source>
</evidence>
<dbReference type="SUPFAM" id="SSF52980">
    <property type="entry name" value="Restriction endonuclease-like"/>
    <property type="match status" value="1"/>
</dbReference>